<evidence type="ECO:0000313" key="11">
    <source>
        <dbReference type="EMBL" id="MEL0629248.1"/>
    </source>
</evidence>
<keyword evidence="12" id="KW-1185">Reference proteome</keyword>
<dbReference type="Pfam" id="PF13636">
    <property type="entry name" value="Methyltranf_PUA"/>
    <property type="match status" value="1"/>
</dbReference>
<dbReference type="NCBIfam" id="NF008898">
    <property type="entry name" value="PRK11933.1"/>
    <property type="match status" value="1"/>
</dbReference>
<comment type="function">
    <text evidence="8">Specifically methylates the cytosine at position 1407 (m5C1407) of 16S rRNA.</text>
</comment>
<dbReference type="InterPro" id="IPR001678">
    <property type="entry name" value="MeTrfase_RsmB-F_NOP2_dom"/>
</dbReference>
<dbReference type="EC" id="2.1.1.178" evidence="8"/>
<dbReference type="GO" id="GO:0032259">
    <property type="term" value="P:methylation"/>
    <property type="evidence" value="ECO:0007669"/>
    <property type="project" value="UniProtKB-KW"/>
</dbReference>
<dbReference type="PANTHER" id="PTHR22807:SF30">
    <property type="entry name" value="28S RRNA (CYTOSINE(4447)-C(5))-METHYLTRANSFERASE-RELATED"/>
    <property type="match status" value="1"/>
</dbReference>
<dbReference type="HAMAP" id="MF_01579">
    <property type="entry name" value="16SrRNA_methyltr_F"/>
    <property type="match status" value="1"/>
</dbReference>
<evidence type="ECO:0000256" key="9">
    <source>
        <dbReference type="PROSITE-ProRule" id="PRU01023"/>
    </source>
</evidence>
<feature type="binding site" evidence="8 9">
    <location>
        <position position="149"/>
    </location>
    <ligand>
        <name>S-adenosyl-L-methionine</name>
        <dbReference type="ChEBI" id="CHEBI:59789"/>
    </ligand>
</feature>
<accession>A0ABU9GPL4</accession>
<sequence length="481" mass="53731">MDSNTFIPADFLEKMATILPLHLDINELEAACRRPLRRAIRVNTLKISIEDFLLIAASKQWLLTPIPWCTAGFWIENDNDSIPLGNSAEHLAGLFYVQEASSMMPVSALLHHFKATDNPTLLDAAAAPGSKTTQLSAAVNNQGLIIANEYSSSRIKMLHANIQRCGIKNVALTHFDAAVFGTWLPNTFDAILLDAPCSGEGTIRKDKHAMKNWDQSAIESIATQQKSLIESAFQALKPDGVMVYSTCTLSLEENQEVCLHLQQKFPESVEFLSLATLFPGAEKTLTEQGFLHIWPQVYDTEGFFVAAIKKCHAVEHETAQKRLGKFPFQPATATVKKSLLSYLEQQFMITDLCGVLYQRDAEFWLFPENIVPLINELRFSRLGIKIAEQFGKGRKSGFKLTHEFASCYGQQAQSNVLELAAHQAKAYYQGRDIHDIDTSTSKGEVLLSYQQHIIGLGKSLDNRVKNNLPRDLIIDSNLFEQ</sequence>
<dbReference type="InterPro" id="IPR023545">
    <property type="entry name" value="rRNA_ssu_MeTfrase_F"/>
</dbReference>
<dbReference type="Pfam" id="PF01189">
    <property type="entry name" value="Methyltr_RsmB-F"/>
    <property type="match status" value="1"/>
</dbReference>
<evidence type="ECO:0000256" key="7">
    <source>
        <dbReference type="ARBA" id="ARBA00022884"/>
    </source>
</evidence>
<comment type="subcellular location">
    <subcellularLocation>
        <location evidence="8">Cytoplasm</location>
    </subcellularLocation>
</comment>
<feature type="binding site" evidence="8 9">
    <location>
        <position position="194"/>
    </location>
    <ligand>
        <name>S-adenosyl-L-methionine</name>
        <dbReference type="ChEBI" id="CHEBI:59789"/>
    </ligand>
</feature>
<dbReference type="PRINTS" id="PR02008">
    <property type="entry name" value="RCMTFAMILY"/>
</dbReference>
<proteinExistence type="inferred from homology"/>
<feature type="binding site" evidence="8 9">
    <location>
        <begin position="125"/>
        <end position="131"/>
    </location>
    <ligand>
        <name>S-adenosyl-L-methionine</name>
        <dbReference type="ChEBI" id="CHEBI:59789"/>
    </ligand>
</feature>
<dbReference type="Pfam" id="PF21150">
    <property type="entry name" value="YebU_pre-PUA_dom"/>
    <property type="match status" value="1"/>
</dbReference>
<organism evidence="11 12">
    <name type="scientific">Psychromonas aquatilis</name>
    <dbReference type="NCBI Taxonomy" id="2005072"/>
    <lineage>
        <taxon>Bacteria</taxon>
        <taxon>Pseudomonadati</taxon>
        <taxon>Pseudomonadota</taxon>
        <taxon>Gammaproteobacteria</taxon>
        <taxon>Alteromonadales</taxon>
        <taxon>Psychromonadaceae</taxon>
        <taxon>Psychromonas</taxon>
    </lineage>
</organism>
<keyword evidence="4 8" id="KW-0489">Methyltransferase</keyword>
<dbReference type="InterPro" id="IPR011023">
    <property type="entry name" value="Nop2p"/>
</dbReference>
<feature type="domain" description="SAM-dependent MTase RsmB/NOP-type" evidence="10">
    <location>
        <begin position="28"/>
        <end position="311"/>
    </location>
</feature>
<feature type="binding site" evidence="8 9">
    <location>
        <position position="176"/>
    </location>
    <ligand>
        <name>S-adenosyl-L-methionine</name>
        <dbReference type="ChEBI" id="CHEBI:59789"/>
    </ligand>
</feature>
<dbReference type="PANTHER" id="PTHR22807">
    <property type="entry name" value="NOP2 YEAST -RELATED NOL1/NOP2/FMU SUN DOMAIN-CONTAINING"/>
    <property type="match status" value="1"/>
</dbReference>
<evidence type="ECO:0000256" key="2">
    <source>
        <dbReference type="ARBA" id="ARBA00022490"/>
    </source>
</evidence>
<keyword evidence="7 8" id="KW-0694">RNA-binding</keyword>
<evidence type="ECO:0000256" key="1">
    <source>
        <dbReference type="ARBA" id="ARBA00007494"/>
    </source>
</evidence>
<evidence type="ECO:0000256" key="8">
    <source>
        <dbReference type="HAMAP-Rule" id="MF_01579"/>
    </source>
</evidence>
<evidence type="ECO:0000256" key="4">
    <source>
        <dbReference type="ARBA" id="ARBA00022603"/>
    </source>
</evidence>
<dbReference type="InterPro" id="IPR031341">
    <property type="entry name" value="Methyltr_RsmF_N"/>
</dbReference>
<evidence type="ECO:0000313" key="12">
    <source>
        <dbReference type="Proteomes" id="UP001369082"/>
    </source>
</evidence>
<comment type="similarity">
    <text evidence="1 8 9">Belongs to the class I-like SAM-binding methyltransferase superfamily. RsmB/NOP family.</text>
</comment>
<dbReference type="PROSITE" id="PS01153">
    <property type="entry name" value="NOL1_NOP2_SUN"/>
    <property type="match status" value="1"/>
</dbReference>
<keyword evidence="2 8" id="KW-0963">Cytoplasm</keyword>
<comment type="caution">
    <text evidence="11">The sequence shown here is derived from an EMBL/GenBank/DDBJ whole genome shotgun (WGS) entry which is preliminary data.</text>
</comment>
<dbReference type="InterPro" id="IPR049560">
    <property type="entry name" value="MeTrfase_RsmB-F_NOP2_cat"/>
</dbReference>
<dbReference type="InterPro" id="IPR023267">
    <property type="entry name" value="RCMT"/>
</dbReference>
<evidence type="ECO:0000259" key="10">
    <source>
        <dbReference type="PROSITE" id="PS51686"/>
    </source>
</evidence>
<reference evidence="11 12" key="1">
    <citation type="submission" date="2024-02" db="EMBL/GenBank/DDBJ databases">
        <title>Bacteria isolated from the canopy kelp, Nereocystis luetkeana.</title>
        <authorList>
            <person name="Pfister C.A."/>
            <person name="Younker I.T."/>
            <person name="Light S.H."/>
        </authorList>
    </citation>
    <scope>NUCLEOTIDE SEQUENCE [LARGE SCALE GENOMIC DNA]</scope>
    <source>
        <strain evidence="11 12">TI.1.05</strain>
    </source>
</reference>
<protein>
    <recommendedName>
        <fullName evidence="8">Ribosomal RNA small subunit methyltransferase F</fullName>
        <ecNumber evidence="8">2.1.1.178</ecNumber>
    </recommendedName>
    <alternativeName>
        <fullName evidence="8">16S rRNA m5C1407 methyltransferase</fullName>
    </alternativeName>
    <alternativeName>
        <fullName evidence="8">rRNA (cytosine-C(5)-)-methyltransferase RsmF</fullName>
    </alternativeName>
</protein>
<keyword evidence="5 8" id="KW-0808">Transferase</keyword>
<evidence type="ECO:0000256" key="5">
    <source>
        <dbReference type="ARBA" id="ARBA00022679"/>
    </source>
</evidence>
<dbReference type="CDD" id="cd02440">
    <property type="entry name" value="AdoMet_MTases"/>
    <property type="match status" value="1"/>
</dbReference>
<dbReference type="NCBIfam" id="TIGR00446">
    <property type="entry name" value="nop2p"/>
    <property type="match status" value="1"/>
</dbReference>
<keyword evidence="6 8" id="KW-0949">S-adenosyl-L-methionine</keyword>
<dbReference type="SUPFAM" id="SSF53335">
    <property type="entry name" value="S-adenosyl-L-methionine-dependent methyltransferases"/>
    <property type="match status" value="1"/>
</dbReference>
<dbReference type="InterPro" id="IPR048457">
    <property type="entry name" value="YebU_pre-PUA_dom"/>
</dbReference>
<dbReference type="InterPro" id="IPR027391">
    <property type="entry name" value="Nol1_Nop2_Fmu_2"/>
</dbReference>
<dbReference type="Gene3D" id="3.40.50.150">
    <property type="entry name" value="Vaccinia Virus protein VP39"/>
    <property type="match status" value="1"/>
</dbReference>
<evidence type="ECO:0000256" key="3">
    <source>
        <dbReference type="ARBA" id="ARBA00022552"/>
    </source>
</evidence>
<dbReference type="EMBL" id="JBAKAZ010000018">
    <property type="protein sequence ID" value="MEL0629248.1"/>
    <property type="molecule type" value="Genomic_DNA"/>
</dbReference>
<dbReference type="PROSITE" id="PS51686">
    <property type="entry name" value="SAM_MT_RSMB_NOP"/>
    <property type="match status" value="1"/>
</dbReference>
<keyword evidence="3 8" id="KW-0698">rRNA processing</keyword>
<dbReference type="Gene3D" id="3.10.450.720">
    <property type="match status" value="1"/>
</dbReference>
<comment type="catalytic activity">
    <reaction evidence="8">
        <text>cytidine(1407) in 16S rRNA + S-adenosyl-L-methionine = 5-methylcytidine(1407) in 16S rRNA + S-adenosyl-L-homocysteine + H(+)</text>
        <dbReference type="Rhea" id="RHEA:42756"/>
        <dbReference type="Rhea" id="RHEA-COMP:10223"/>
        <dbReference type="Rhea" id="RHEA-COMP:10224"/>
        <dbReference type="ChEBI" id="CHEBI:15378"/>
        <dbReference type="ChEBI" id="CHEBI:57856"/>
        <dbReference type="ChEBI" id="CHEBI:59789"/>
        <dbReference type="ChEBI" id="CHEBI:74483"/>
        <dbReference type="ChEBI" id="CHEBI:82748"/>
        <dbReference type="EC" id="2.1.1.178"/>
    </reaction>
</comment>
<dbReference type="InterPro" id="IPR029063">
    <property type="entry name" value="SAM-dependent_MTases_sf"/>
</dbReference>
<feature type="active site" description="Nucleophile" evidence="8 9">
    <location>
        <position position="247"/>
    </location>
</feature>
<dbReference type="RefSeq" id="WP_341597258.1">
    <property type="nucleotide sequence ID" value="NZ_JBAKAZ010000018.1"/>
</dbReference>
<dbReference type="Proteomes" id="UP001369082">
    <property type="component" value="Unassembled WGS sequence"/>
</dbReference>
<dbReference type="Pfam" id="PF17125">
    <property type="entry name" value="Methyltr_RsmF_N"/>
    <property type="match status" value="1"/>
</dbReference>
<gene>
    <name evidence="8 11" type="primary">rsmF</name>
    <name evidence="11" type="ORF">V6256_06465</name>
</gene>
<name>A0ABU9GPL4_9GAMM</name>
<dbReference type="InterPro" id="IPR018314">
    <property type="entry name" value="RsmB/NOL1/NOP2-like_CS"/>
</dbReference>
<dbReference type="GO" id="GO:0008168">
    <property type="term" value="F:methyltransferase activity"/>
    <property type="evidence" value="ECO:0007669"/>
    <property type="project" value="UniProtKB-KW"/>
</dbReference>
<evidence type="ECO:0000256" key="6">
    <source>
        <dbReference type="ARBA" id="ARBA00022691"/>
    </source>
</evidence>